<dbReference type="InterPro" id="IPR052260">
    <property type="entry name" value="Autophagy_Rcpt_SigReg"/>
</dbReference>
<dbReference type="GO" id="GO:0016235">
    <property type="term" value="C:aggresome"/>
    <property type="evidence" value="ECO:0007669"/>
    <property type="project" value="TreeGrafter"/>
</dbReference>
<dbReference type="EMBL" id="HBHT01003617">
    <property type="protein sequence ID" value="CAD9944683.1"/>
    <property type="molecule type" value="Transcribed_RNA"/>
</dbReference>
<feature type="compositionally biased region" description="Basic residues" evidence="4">
    <location>
        <begin position="316"/>
        <end position="332"/>
    </location>
</feature>
<dbReference type="GO" id="GO:0000423">
    <property type="term" value="P:mitophagy"/>
    <property type="evidence" value="ECO:0007669"/>
    <property type="project" value="TreeGrafter"/>
</dbReference>
<keyword evidence="1" id="KW-0479">Metal-binding</keyword>
<feature type="compositionally biased region" description="Basic and acidic residues" evidence="4">
    <location>
        <begin position="403"/>
        <end position="413"/>
    </location>
</feature>
<feature type="compositionally biased region" description="Basic and acidic residues" evidence="4">
    <location>
        <begin position="363"/>
        <end position="391"/>
    </location>
</feature>
<evidence type="ECO:0000256" key="3">
    <source>
        <dbReference type="ARBA" id="ARBA00022833"/>
    </source>
</evidence>
<dbReference type="GO" id="GO:0035973">
    <property type="term" value="P:aggrephagy"/>
    <property type="evidence" value="ECO:0007669"/>
    <property type="project" value="TreeGrafter"/>
</dbReference>
<protein>
    <recommendedName>
        <fullName evidence="5">ZZ-type domain-containing protein</fullName>
    </recommendedName>
</protein>
<feature type="region of interest" description="Disordered" evidence="4">
    <location>
        <begin position="279"/>
        <end position="413"/>
    </location>
</feature>
<dbReference type="GO" id="GO:0005080">
    <property type="term" value="F:protein kinase C binding"/>
    <property type="evidence" value="ECO:0007669"/>
    <property type="project" value="TreeGrafter"/>
</dbReference>
<dbReference type="Gene3D" id="3.30.60.90">
    <property type="match status" value="1"/>
</dbReference>
<keyword evidence="2" id="KW-0863">Zinc-finger</keyword>
<sequence length="675" mass="73126">MSYTFMPHPSPVPPPMAPTKATIKMALEGPNAEKDGPFVRIQLTGEIGPQAMETLRKRALDLHQATSGISHSNLDDAKVLFTYRDSENDLCFIFSDDDLRCALPLFPSSLRVFARVELPPATADSKSTQTADRSFSGIPVHEVVESVTGVLTAANTALQKHVKKARSTQAPEPVPPPPVAPAAVETAPVVDPPVAASAGVAEAVPEERLFIHGRHTCDGCLTTPIVGKRFHAANLPDYDLCSACKDNYKGAEITFEEAVNDRDKPMQERWYRRFSKWTHKNQRQAEKQVKKEERIAARRSCRGPGPRGPGGPPHGPPHRPPGHGPPHRHHYGPPRGWNQHPRSRYFGAPAENCGPPPEQVDQALKEAIRRSMLDLKQSKKENVQEKEKEETNQVDAPASKEPAAVKEAPKEEKDIPVAEAPMEEEFEIPPEAPVGVFPARSAEEPEEKEPDIVVDAKVAAVEDKAKPTVNEESFSDDAEGNGEVAAALGETMDAIANAITEMTSELESTLTKEFMDDASQKSEDEVLVETASENAGATIVSGEEDVEEKSDDGSQTSWDVVTSDEALARAAQVIGSALFESGTASAIQAASNGSVSMLGSDASIPTSVPSVASENPAPAQMDRWALQLKQLHELGFNDDATNVDIMERFQAANIGSGEEEEVSVEKVVNELMKNW</sequence>
<feature type="domain" description="ZZ-type" evidence="5">
    <location>
        <begin position="211"/>
        <end position="257"/>
    </location>
</feature>
<proteinExistence type="predicted"/>
<keyword evidence="3" id="KW-0862">Zinc</keyword>
<dbReference type="InterPro" id="IPR000433">
    <property type="entry name" value="Znf_ZZ"/>
</dbReference>
<dbReference type="SUPFAM" id="SSF54277">
    <property type="entry name" value="CAD &amp; PB1 domains"/>
    <property type="match status" value="1"/>
</dbReference>
<evidence type="ECO:0000256" key="1">
    <source>
        <dbReference type="ARBA" id="ARBA00022723"/>
    </source>
</evidence>
<dbReference type="GO" id="GO:0070530">
    <property type="term" value="F:K63-linked polyubiquitin modification-dependent protein binding"/>
    <property type="evidence" value="ECO:0007669"/>
    <property type="project" value="TreeGrafter"/>
</dbReference>
<evidence type="ECO:0000256" key="4">
    <source>
        <dbReference type="SAM" id="MobiDB-lite"/>
    </source>
</evidence>
<gene>
    <name evidence="6" type="ORF">APAL1065_LOCUS2436</name>
</gene>
<feature type="compositionally biased region" description="Basic and acidic residues" evidence="4">
    <location>
        <begin position="283"/>
        <end position="296"/>
    </location>
</feature>
<dbReference type="GO" id="GO:0007032">
    <property type="term" value="P:endosome organization"/>
    <property type="evidence" value="ECO:0007669"/>
    <property type="project" value="TreeGrafter"/>
</dbReference>
<dbReference type="GO" id="GO:0008270">
    <property type="term" value="F:zinc ion binding"/>
    <property type="evidence" value="ECO:0007669"/>
    <property type="project" value="UniProtKB-KW"/>
</dbReference>
<evidence type="ECO:0000313" key="6">
    <source>
        <dbReference type="EMBL" id="CAD9944683.1"/>
    </source>
</evidence>
<dbReference type="SMART" id="SM00291">
    <property type="entry name" value="ZnF_ZZ"/>
    <property type="match status" value="1"/>
</dbReference>
<accession>A0A7S2VCR6</accession>
<dbReference type="GO" id="GO:0044753">
    <property type="term" value="C:amphisome"/>
    <property type="evidence" value="ECO:0007669"/>
    <property type="project" value="TreeGrafter"/>
</dbReference>
<name>A0A7S2VCR6_9STRA</name>
<evidence type="ECO:0000259" key="5">
    <source>
        <dbReference type="SMART" id="SM00291"/>
    </source>
</evidence>
<evidence type="ECO:0000256" key="2">
    <source>
        <dbReference type="ARBA" id="ARBA00022771"/>
    </source>
</evidence>
<dbReference type="Pfam" id="PF00569">
    <property type="entry name" value="ZZ"/>
    <property type="match status" value="1"/>
</dbReference>
<dbReference type="AlphaFoldDB" id="A0A7S2VCR6"/>
<feature type="compositionally biased region" description="Pro residues" evidence="4">
    <location>
        <begin position="306"/>
        <end position="315"/>
    </location>
</feature>
<dbReference type="PANTHER" id="PTHR15090:SF0">
    <property type="entry name" value="SEQUESTOSOME-1"/>
    <property type="match status" value="1"/>
</dbReference>
<dbReference type="PANTHER" id="PTHR15090">
    <property type="entry name" value="SEQUESTOSOME 1-RELATED"/>
    <property type="match status" value="1"/>
</dbReference>
<reference evidence="6" key="1">
    <citation type="submission" date="2021-01" db="EMBL/GenBank/DDBJ databases">
        <authorList>
            <person name="Corre E."/>
            <person name="Pelletier E."/>
            <person name="Niang G."/>
            <person name="Scheremetjew M."/>
            <person name="Finn R."/>
            <person name="Kale V."/>
            <person name="Holt S."/>
            <person name="Cochrane G."/>
            <person name="Meng A."/>
            <person name="Brown T."/>
            <person name="Cohen L."/>
        </authorList>
    </citation>
    <scope>NUCLEOTIDE SEQUENCE</scope>
    <source>
        <strain evidence="6">CCMP125</strain>
    </source>
</reference>
<dbReference type="SUPFAM" id="SSF57850">
    <property type="entry name" value="RING/U-box"/>
    <property type="match status" value="1"/>
</dbReference>
<organism evidence="6">
    <name type="scientific">Entomoneis paludosa</name>
    <dbReference type="NCBI Taxonomy" id="265537"/>
    <lineage>
        <taxon>Eukaryota</taxon>
        <taxon>Sar</taxon>
        <taxon>Stramenopiles</taxon>
        <taxon>Ochrophyta</taxon>
        <taxon>Bacillariophyta</taxon>
        <taxon>Bacillariophyceae</taxon>
        <taxon>Bacillariophycidae</taxon>
        <taxon>Entomoneidaceae</taxon>
        <taxon>Entomoneis</taxon>
    </lineage>
</organism>
<dbReference type="InterPro" id="IPR043145">
    <property type="entry name" value="Znf_ZZ_sf"/>
</dbReference>